<sequence length="447" mass="49248">MHTPEHFQPQHRWILWSIAALVGALVGILLVLHYFAPMPPRTLTMTTGAPGGAYALFAERYRDALAKQGVKLVLKPSSGTIENLRRLKGVDGKADVGFLQGGIVREPESTDLVTLGAMYYEPMWVFVRGDLQADRVAQLRGYRIAVGAQGGGAQLLALEILAANGIPTDDPNLLPLGGDAAIAALANGKVDALITVNGAQAPIVQKLMKMPGVRLMGFAHADAYTRLMPHLTRLTLPRGAIDLIADQPPEDLALVAPTANLVARSDLHPALVALLMQTAQEIHRAPGLFEKGNEFPAARDHELPASSEATRFYRSGPPLLQRVLPFWAAVLVDRLIWTLLPLIAILLPALRIVPALLRWHARSRIYRWYGELKFLEEEARRGEAKDVPRWQTQLDAIEQRALRRKVPLAYANELYILREHIALVRGFIESRAEVQSTFRRDAGNAKG</sequence>
<evidence type="ECO:0000313" key="2">
    <source>
        <dbReference type="EMBL" id="MBB4011203.1"/>
    </source>
</evidence>
<organism evidence="2 3">
    <name type="scientific">Niveibacterium umoris</name>
    <dbReference type="NCBI Taxonomy" id="1193620"/>
    <lineage>
        <taxon>Bacteria</taxon>
        <taxon>Pseudomonadati</taxon>
        <taxon>Pseudomonadota</taxon>
        <taxon>Betaproteobacteria</taxon>
        <taxon>Rhodocyclales</taxon>
        <taxon>Rhodocyclaceae</taxon>
        <taxon>Niveibacterium</taxon>
    </lineage>
</organism>
<keyword evidence="1" id="KW-0812">Transmembrane</keyword>
<dbReference type="PANTHER" id="PTHR42941">
    <property type="entry name" value="SLL1037 PROTEIN"/>
    <property type="match status" value="1"/>
</dbReference>
<evidence type="ECO:0000256" key="1">
    <source>
        <dbReference type="SAM" id="Phobius"/>
    </source>
</evidence>
<name>A0A840BET9_9RHOO</name>
<dbReference type="PANTHER" id="PTHR42941:SF1">
    <property type="entry name" value="SLL1037 PROTEIN"/>
    <property type="match status" value="1"/>
</dbReference>
<dbReference type="InterPro" id="IPR011852">
    <property type="entry name" value="TRAP_TAXI"/>
</dbReference>
<keyword evidence="1" id="KW-0472">Membrane</keyword>
<dbReference type="RefSeq" id="WP_183631559.1">
    <property type="nucleotide sequence ID" value="NZ_BAABLE010000011.1"/>
</dbReference>
<keyword evidence="1" id="KW-1133">Transmembrane helix</keyword>
<keyword evidence="3" id="KW-1185">Reference proteome</keyword>
<keyword evidence="2" id="KW-0675">Receptor</keyword>
<comment type="caution">
    <text evidence="2">The sequence shown here is derived from an EMBL/GenBank/DDBJ whole genome shotgun (WGS) entry which is preliminary data.</text>
</comment>
<dbReference type="AlphaFoldDB" id="A0A840BET9"/>
<accession>A0A840BET9</accession>
<dbReference type="EMBL" id="JACIET010000001">
    <property type="protein sequence ID" value="MBB4011203.1"/>
    <property type="molecule type" value="Genomic_DNA"/>
</dbReference>
<dbReference type="Pfam" id="PF16868">
    <property type="entry name" value="NMT1_3"/>
    <property type="match status" value="1"/>
</dbReference>
<proteinExistence type="predicted"/>
<feature type="transmembrane region" description="Helical" evidence="1">
    <location>
        <begin position="335"/>
        <end position="357"/>
    </location>
</feature>
<dbReference type="Proteomes" id="UP000561045">
    <property type="component" value="Unassembled WGS sequence"/>
</dbReference>
<reference evidence="2 3" key="1">
    <citation type="submission" date="2020-08" db="EMBL/GenBank/DDBJ databases">
        <title>Genomic Encyclopedia of Type Strains, Phase IV (KMG-IV): sequencing the most valuable type-strain genomes for metagenomic binning, comparative biology and taxonomic classification.</title>
        <authorList>
            <person name="Goeker M."/>
        </authorList>
    </citation>
    <scope>NUCLEOTIDE SEQUENCE [LARGE SCALE GENOMIC DNA]</scope>
    <source>
        <strain evidence="2 3">DSM 106739</strain>
    </source>
</reference>
<gene>
    <name evidence="2" type="ORF">GGR36_000511</name>
</gene>
<protein>
    <submittedName>
        <fullName evidence="2">TRAP transporter TAXI family solute receptor</fullName>
    </submittedName>
</protein>
<feature type="transmembrane region" description="Helical" evidence="1">
    <location>
        <begin position="12"/>
        <end position="36"/>
    </location>
</feature>
<dbReference type="SUPFAM" id="SSF53850">
    <property type="entry name" value="Periplasmic binding protein-like II"/>
    <property type="match status" value="1"/>
</dbReference>
<dbReference type="Gene3D" id="3.40.190.10">
    <property type="entry name" value="Periplasmic binding protein-like II"/>
    <property type="match status" value="2"/>
</dbReference>
<evidence type="ECO:0000313" key="3">
    <source>
        <dbReference type="Proteomes" id="UP000561045"/>
    </source>
</evidence>